<gene>
    <name evidence="1" type="ORF">Amon02_000348500</name>
</gene>
<evidence type="ECO:0000313" key="2">
    <source>
        <dbReference type="Proteomes" id="UP001165064"/>
    </source>
</evidence>
<name>A0ACB5T0N3_AMBMO</name>
<sequence>MVNKSTILSALTLAGAAFASGSQENYDPEVQGDNWMYMLTPTASPIGNLNPTGTFALIAMTLNPDNIQTLDDNDCDGDKGLARFCTTTVDVTYETDCETSTTIYKKSTYNSKKNLLQ</sequence>
<comment type="caution">
    <text evidence="1">The sequence shown here is derived from an EMBL/GenBank/DDBJ whole genome shotgun (WGS) entry which is preliminary data.</text>
</comment>
<dbReference type="EMBL" id="BSXS01002225">
    <property type="protein sequence ID" value="GME78525.1"/>
    <property type="molecule type" value="Genomic_DNA"/>
</dbReference>
<reference evidence="1" key="1">
    <citation type="submission" date="2023-04" db="EMBL/GenBank/DDBJ databases">
        <title>Ambrosiozyma monospora NBRC 10751.</title>
        <authorList>
            <person name="Ichikawa N."/>
            <person name="Sato H."/>
            <person name="Tonouchi N."/>
        </authorList>
    </citation>
    <scope>NUCLEOTIDE SEQUENCE</scope>
    <source>
        <strain evidence="1">NBRC 10751</strain>
    </source>
</reference>
<keyword evidence="2" id="KW-1185">Reference proteome</keyword>
<accession>A0ACB5T0N3</accession>
<organism evidence="1 2">
    <name type="scientific">Ambrosiozyma monospora</name>
    <name type="common">Yeast</name>
    <name type="synonym">Endomycopsis monosporus</name>
    <dbReference type="NCBI Taxonomy" id="43982"/>
    <lineage>
        <taxon>Eukaryota</taxon>
        <taxon>Fungi</taxon>
        <taxon>Dikarya</taxon>
        <taxon>Ascomycota</taxon>
        <taxon>Saccharomycotina</taxon>
        <taxon>Pichiomycetes</taxon>
        <taxon>Pichiales</taxon>
        <taxon>Pichiaceae</taxon>
        <taxon>Ambrosiozyma</taxon>
    </lineage>
</organism>
<protein>
    <submittedName>
        <fullName evidence="1">Unnamed protein product</fullName>
    </submittedName>
</protein>
<dbReference type="Proteomes" id="UP001165064">
    <property type="component" value="Unassembled WGS sequence"/>
</dbReference>
<proteinExistence type="predicted"/>
<evidence type="ECO:0000313" key="1">
    <source>
        <dbReference type="EMBL" id="GME78525.1"/>
    </source>
</evidence>